<organism evidence="12 13">
    <name type="scientific">Podila minutissima</name>
    <dbReference type="NCBI Taxonomy" id="64525"/>
    <lineage>
        <taxon>Eukaryota</taxon>
        <taxon>Fungi</taxon>
        <taxon>Fungi incertae sedis</taxon>
        <taxon>Mucoromycota</taxon>
        <taxon>Mortierellomycotina</taxon>
        <taxon>Mortierellomycetes</taxon>
        <taxon>Mortierellales</taxon>
        <taxon>Mortierellaceae</taxon>
        <taxon>Podila</taxon>
    </lineage>
</organism>
<dbReference type="EC" id="2.7.7.50" evidence="2"/>
<dbReference type="SUPFAM" id="SSF50249">
    <property type="entry name" value="Nucleic acid-binding proteins"/>
    <property type="match status" value="1"/>
</dbReference>
<dbReference type="PROSITE" id="PS50160">
    <property type="entry name" value="DNA_LIGASE_A3"/>
    <property type="match status" value="1"/>
</dbReference>
<dbReference type="AlphaFoldDB" id="A0A9P5VR48"/>
<gene>
    <name evidence="12" type="primary">CEG1_2</name>
    <name evidence="12" type="ORF">BG006_005167</name>
</gene>
<accession>A0A9P5VR48</accession>
<evidence type="ECO:0000256" key="8">
    <source>
        <dbReference type="ARBA" id="ARBA00023134"/>
    </source>
</evidence>
<dbReference type="GO" id="GO:0005525">
    <property type="term" value="F:GTP binding"/>
    <property type="evidence" value="ECO:0007669"/>
    <property type="project" value="UniProtKB-KW"/>
</dbReference>
<dbReference type="InterPro" id="IPR051029">
    <property type="entry name" value="mRNA_Capping_Enz/RNA_Phosphat"/>
</dbReference>
<evidence type="ECO:0000256" key="9">
    <source>
        <dbReference type="ARBA" id="ARBA00023242"/>
    </source>
</evidence>
<evidence type="ECO:0000313" key="13">
    <source>
        <dbReference type="Proteomes" id="UP000696485"/>
    </source>
</evidence>
<comment type="caution">
    <text evidence="12">The sequence shown here is derived from an EMBL/GenBank/DDBJ whole genome shotgun (WGS) entry which is preliminary data.</text>
</comment>
<name>A0A9P5VR48_9FUNG</name>
<reference evidence="12" key="1">
    <citation type="journal article" date="2020" name="Fungal Divers.">
        <title>Resolving the Mortierellaceae phylogeny through synthesis of multi-gene phylogenetics and phylogenomics.</title>
        <authorList>
            <person name="Vandepol N."/>
            <person name="Liber J."/>
            <person name="Desiro A."/>
            <person name="Na H."/>
            <person name="Kennedy M."/>
            <person name="Barry K."/>
            <person name="Grigoriev I.V."/>
            <person name="Miller A.N."/>
            <person name="O'Donnell K."/>
            <person name="Stajich J.E."/>
            <person name="Bonito G."/>
        </authorList>
    </citation>
    <scope>NUCLEOTIDE SEQUENCE</scope>
    <source>
        <strain evidence="12">NVP1</strain>
    </source>
</reference>
<evidence type="ECO:0000256" key="1">
    <source>
        <dbReference type="ARBA" id="ARBA00004123"/>
    </source>
</evidence>
<dbReference type="GO" id="GO:0003910">
    <property type="term" value="F:DNA ligase (ATP) activity"/>
    <property type="evidence" value="ECO:0007669"/>
    <property type="project" value="InterPro"/>
</dbReference>
<comment type="subcellular location">
    <subcellularLocation>
        <location evidence="1">Nucleus</location>
    </subcellularLocation>
</comment>
<keyword evidence="6" id="KW-0547">Nucleotide-binding</keyword>
<dbReference type="GO" id="GO:0005634">
    <property type="term" value="C:nucleus"/>
    <property type="evidence" value="ECO:0007669"/>
    <property type="project" value="UniProtKB-SubCell"/>
</dbReference>
<keyword evidence="9" id="KW-0539">Nucleus</keyword>
<sequence length="356" mass="40836">MSYFVSEKSDGVRVLLYCVVGEDGKQNVYLVDRKNKFSHVQELVFPAPGNQGLLHETVVDGELVTDTEPDGQQLVRYLAFDLLATNGQSIIDKPLGSRLARLQSEFITPYRQMLQNPNVKLAPQPFRVSLKQMELSYGIDKMFFEVIPHLRHGNDGLIFTSAVAPYIPSTNSKMLKWKPPSENTIDFRLTLESTSNHKPLFVLHEWLGGQNYSRFGQLTVPDDLWQQWQSTSTELQNRVVEVNYSPSDNTWRFFRFRDDKEHGNHSSVVQKVVHSIQDGVEREEVEFKNGQDNELYKSNKEIKLSIQKRISMPALNKPITTITAQDLHATSEFVFEAKKEYIIDQQTSIPCRVRAS</sequence>
<keyword evidence="4" id="KW-0808">Transferase</keyword>
<dbReference type="SUPFAM" id="SSF56091">
    <property type="entry name" value="DNA ligase/mRNA capping enzyme, catalytic domain"/>
    <property type="match status" value="1"/>
</dbReference>
<evidence type="ECO:0000256" key="3">
    <source>
        <dbReference type="ARBA" id="ARBA00022664"/>
    </source>
</evidence>
<dbReference type="Gene3D" id="2.40.50.140">
    <property type="entry name" value="Nucleic acid-binding proteins"/>
    <property type="match status" value="1"/>
</dbReference>
<comment type="catalytic activity">
    <reaction evidence="10">
        <text>a 5'-end diphospho-ribonucleoside in mRNA + GTP + H(+) = a 5'-end (5'-triphosphoguanosine)-ribonucleoside in mRNA + diphosphate</text>
        <dbReference type="Rhea" id="RHEA:67012"/>
        <dbReference type="Rhea" id="RHEA-COMP:17165"/>
        <dbReference type="Rhea" id="RHEA-COMP:17166"/>
        <dbReference type="ChEBI" id="CHEBI:15378"/>
        <dbReference type="ChEBI" id="CHEBI:33019"/>
        <dbReference type="ChEBI" id="CHEBI:37565"/>
        <dbReference type="ChEBI" id="CHEBI:167616"/>
        <dbReference type="ChEBI" id="CHEBI:167617"/>
        <dbReference type="EC" id="2.7.7.50"/>
    </reaction>
    <physiologicalReaction direction="left-to-right" evidence="10">
        <dbReference type="Rhea" id="RHEA:67013"/>
    </physiologicalReaction>
</comment>
<keyword evidence="13" id="KW-1185">Reference proteome</keyword>
<dbReference type="InterPro" id="IPR013846">
    <property type="entry name" value="mRNA_cap_enzyme_C"/>
</dbReference>
<evidence type="ECO:0000256" key="7">
    <source>
        <dbReference type="ARBA" id="ARBA00023042"/>
    </source>
</evidence>
<protein>
    <recommendedName>
        <fullName evidence="2">mRNA guanylyltransferase</fullName>
        <ecNumber evidence="2">2.7.7.50</ecNumber>
    </recommendedName>
</protein>
<dbReference type="EMBL" id="JAAAUY010000029">
    <property type="protein sequence ID" value="KAF9337360.1"/>
    <property type="molecule type" value="Genomic_DNA"/>
</dbReference>
<evidence type="ECO:0000256" key="10">
    <source>
        <dbReference type="ARBA" id="ARBA00044624"/>
    </source>
</evidence>
<evidence type="ECO:0000256" key="6">
    <source>
        <dbReference type="ARBA" id="ARBA00022741"/>
    </source>
</evidence>
<dbReference type="InterPro" id="IPR012310">
    <property type="entry name" value="DNA_ligase_ATP-dep_cent"/>
</dbReference>
<dbReference type="InterPro" id="IPR012340">
    <property type="entry name" value="NA-bd_OB-fold"/>
</dbReference>
<keyword evidence="7" id="KW-0506">mRNA capping</keyword>
<dbReference type="Pfam" id="PF01331">
    <property type="entry name" value="mRNA_cap_enzyme"/>
    <property type="match status" value="1"/>
</dbReference>
<dbReference type="GO" id="GO:0006281">
    <property type="term" value="P:DNA repair"/>
    <property type="evidence" value="ECO:0007669"/>
    <property type="project" value="InterPro"/>
</dbReference>
<evidence type="ECO:0000256" key="2">
    <source>
        <dbReference type="ARBA" id="ARBA00012475"/>
    </source>
</evidence>
<dbReference type="Proteomes" id="UP000696485">
    <property type="component" value="Unassembled WGS sequence"/>
</dbReference>
<dbReference type="PANTHER" id="PTHR10367:SF17">
    <property type="entry name" value="MRNA-CAPPING ENZYME"/>
    <property type="match status" value="1"/>
</dbReference>
<dbReference type="GO" id="GO:0006310">
    <property type="term" value="P:DNA recombination"/>
    <property type="evidence" value="ECO:0007669"/>
    <property type="project" value="InterPro"/>
</dbReference>
<evidence type="ECO:0000259" key="11">
    <source>
        <dbReference type="PROSITE" id="PS50160"/>
    </source>
</evidence>
<keyword evidence="3" id="KW-0507">mRNA processing</keyword>
<dbReference type="GO" id="GO:0006370">
    <property type="term" value="P:7-methylguanosine mRNA capping"/>
    <property type="evidence" value="ECO:0007669"/>
    <property type="project" value="UniProtKB-KW"/>
</dbReference>
<keyword evidence="8" id="KW-0342">GTP-binding</keyword>
<keyword evidence="5" id="KW-0548">Nucleotidyltransferase</keyword>
<proteinExistence type="predicted"/>
<dbReference type="Pfam" id="PF03919">
    <property type="entry name" value="mRNA_cap_C"/>
    <property type="match status" value="1"/>
</dbReference>
<feature type="domain" description="ATP-dependent DNA ligase family profile" evidence="11">
    <location>
        <begin position="77"/>
        <end position="216"/>
    </location>
</feature>
<evidence type="ECO:0000256" key="4">
    <source>
        <dbReference type="ARBA" id="ARBA00022679"/>
    </source>
</evidence>
<dbReference type="Gene3D" id="3.30.470.30">
    <property type="entry name" value="DNA ligase/mRNA capping enzyme"/>
    <property type="match status" value="1"/>
</dbReference>
<dbReference type="GO" id="GO:0005524">
    <property type="term" value="F:ATP binding"/>
    <property type="evidence" value="ECO:0007669"/>
    <property type="project" value="InterPro"/>
</dbReference>
<evidence type="ECO:0000313" key="12">
    <source>
        <dbReference type="EMBL" id="KAF9337360.1"/>
    </source>
</evidence>
<evidence type="ECO:0000256" key="5">
    <source>
        <dbReference type="ARBA" id="ARBA00022695"/>
    </source>
</evidence>
<dbReference type="PANTHER" id="PTHR10367">
    <property type="entry name" value="MRNA-CAPPING ENZYME"/>
    <property type="match status" value="1"/>
</dbReference>
<dbReference type="GO" id="GO:0004484">
    <property type="term" value="F:mRNA guanylyltransferase activity"/>
    <property type="evidence" value="ECO:0007669"/>
    <property type="project" value="UniProtKB-EC"/>
</dbReference>
<dbReference type="InterPro" id="IPR001339">
    <property type="entry name" value="mRNA_cap_enzyme_adenylation"/>
</dbReference>
<dbReference type="CDD" id="cd07895">
    <property type="entry name" value="Adenylation_mRNA_capping"/>
    <property type="match status" value="1"/>
</dbReference>